<accession>A0A8H7MDQ0</accession>
<proteinExistence type="predicted"/>
<sequence length="465" mass="53484">MERLMRYALQWHCQQMAAPWRSELQATATEGDLAEERAKTEAASVLEAASRVASLDHTRDSHAPKLNALVAEATARRLRGERQLLRKQLQDLRDRLEDSEQSRSNAQKGLDTAKREQQKLLAQVDEQDRQLRSALQTQRQREETSRNAHAELKDELDRLRTSLKDVRAENDRLARKANRNAKQASDLRIESDAVLEQRERDLQERLENQREEFSIRTQNALDEREVDFAAEKDQLICSLREEEAGRQLVEQELAIAEHALVAAEDNLEKVSEALDNGARQFGYIFPDRQSLEERVRKLADKGMPHVSRYYRVPIEHLCSALDIGLDGWPDKGHPEYFAKLATTLDNAVEEIKLKFRDQQVSLQKERAHWLELFKSSLKEAGDDVRFLESALESNEQRATDLEQYFGRLDGEGGIIETFMNGSKRARWVIAEQKRRMALLEKDLATTSAQCAEFAQVLEAIMNLEQ</sequence>
<reference evidence="2" key="2">
    <citation type="submission" date="2020-09" db="EMBL/GenBank/DDBJ databases">
        <title>Reference genome assembly for Australian Ascochyta lentis isolate Al4.</title>
        <authorList>
            <person name="Lee R.C."/>
            <person name="Farfan-Caceres L.M."/>
            <person name="Debler J.W."/>
            <person name="Williams A.H."/>
            <person name="Henares B.M."/>
        </authorList>
    </citation>
    <scope>NUCLEOTIDE SEQUENCE</scope>
    <source>
        <strain evidence="2">Al4</strain>
    </source>
</reference>
<reference evidence="2" key="1">
    <citation type="submission" date="2018-12" db="EMBL/GenBank/DDBJ databases">
        <authorList>
            <person name="Syme R.A."/>
            <person name="Farfan-Caceres L."/>
            <person name="Lichtenzveig J."/>
        </authorList>
    </citation>
    <scope>NUCLEOTIDE SEQUENCE</scope>
    <source>
        <strain evidence="2">Al4</strain>
    </source>
</reference>
<evidence type="ECO:0000313" key="2">
    <source>
        <dbReference type="EMBL" id="KAF9691030.1"/>
    </source>
</evidence>
<comment type="caution">
    <text evidence="2">The sequence shown here is derived from an EMBL/GenBank/DDBJ whole genome shotgun (WGS) entry which is preliminary data.</text>
</comment>
<evidence type="ECO:0000313" key="3">
    <source>
        <dbReference type="Proteomes" id="UP000651452"/>
    </source>
</evidence>
<organism evidence="2 3">
    <name type="scientific">Ascochyta lentis</name>
    <dbReference type="NCBI Taxonomy" id="205686"/>
    <lineage>
        <taxon>Eukaryota</taxon>
        <taxon>Fungi</taxon>
        <taxon>Dikarya</taxon>
        <taxon>Ascomycota</taxon>
        <taxon>Pezizomycotina</taxon>
        <taxon>Dothideomycetes</taxon>
        <taxon>Pleosporomycetidae</taxon>
        <taxon>Pleosporales</taxon>
        <taxon>Pleosporineae</taxon>
        <taxon>Didymellaceae</taxon>
        <taxon>Ascochyta</taxon>
    </lineage>
</organism>
<feature type="compositionally biased region" description="Basic and acidic residues" evidence="1">
    <location>
        <begin position="139"/>
        <end position="155"/>
    </location>
</feature>
<feature type="region of interest" description="Disordered" evidence="1">
    <location>
        <begin position="93"/>
        <end position="155"/>
    </location>
</feature>
<gene>
    <name evidence="2" type="ORF">EKO04_010984</name>
</gene>
<protein>
    <submittedName>
        <fullName evidence="2">Uncharacterized protein</fullName>
    </submittedName>
</protein>
<keyword evidence="3" id="KW-1185">Reference proteome</keyword>
<evidence type="ECO:0000256" key="1">
    <source>
        <dbReference type="SAM" id="MobiDB-lite"/>
    </source>
</evidence>
<name>A0A8H7MDQ0_9PLEO</name>
<dbReference type="AlphaFoldDB" id="A0A8H7MDQ0"/>
<dbReference type="Proteomes" id="UP000651452">
    <property type="component" value="Unassembled WGS sequence"/>
</dbReference>
<dbReference type="EMBL" id="RZGK01000022">
    <property type="protein sequence ID" value="KAF9691030.1"/>
    <property type="molecule type" value="Genomic_DNA"/>
</dbReference>